<dbReference type="Proteomes" id="UP000236327">
    <property type="component" value="Unassembled WGS sequence"/>
</dbReference>
<reference evidence="2 3" key="1">
    <citation type="submission" date="2016-05" db="EMBL/GenBank/DDBJ databases">
        <title>Complete genome sequence of Novosphingobium guangzhouense SA925(T).</title>
        <authorList>
            <person name="Sha S."/>
        </authorList>
    </citation>
    <scope>NUCLEOTIDE SEQUENCE [LARGE SCALE GENOMIC DNA]</scope>
    <source>
        <strain evidence="2 3">SA925</strain>
    </source>
</reference>
<gene>
    <name evidence="2" type="ORF">A8V01_12555</name>
</gene>
<dbReference type="EMBL" id="LYMM01000003">
    <property type="protein sequence ID" value="PNU06179.1"/>
    <property type="molecule type" value="Genomic_DNA"/>
</dbReference>
<feature type="signal peptide" evidence="1">
    <location>
        <begin position="1"/>
        <end position="20"/>
    </location>
</feature>
<organism evidence="2 3">
    <name type="scientific">Novosphingobium guangzhouense</name>
    <dbReference type="NCBI Taxonomy" id="1850347"/>
    <lineage>
        <taxon>Bacteria</taxon>
        <taxon>Pseudomonadati</taxon>
        <taxon>Pseudomonadota</taxon>
        <taxon>Alphaproteobacteria</taxon>
        <taxon>Sphingomonadales</taxon>
        <taxon>Sphingomonadaceae</taxon>
        <taxon>Novosphingobium</taxon>
    </lineage>
</organism>
<keyword evidence="3" id="KW-1185">Reference proteome</keyword>
<dbReference type="AlphaFoldDB" id="A0A2K2G569"/>
<proteinExistence type="predicted"/>
<feature type="chain" id="PRO_5014393402" description="DUF3617 family protein" evidence="1">
    <location>
        <begin position="21"/>
        <end position="85"/>
    </location>
</feature>
<sequence>MLRFIAAAAVAAAAISPALAKDKDTQVVDPDKKVCRFEAPTGSIMRKRVCHTAAEWKLIDSAGTTQAGQMVGRANTMGGPGGTAQ</sequence>
<evidence type="ECO:0000313" key="2">
    <source>
        <dbReference type="EMBL" id="PNU06179.1"/>
    </source>
</evidence>
<name>A0A2K2G569_9SPHN</name>
<comment type="caution">
    <text evidence="2">The sequence shown here is derived from an EMBL/GenBank/DDBJ whole genome shotgun (WGS) entry which is preliminary data.</text>
</comment>
<evidence type="ECO:0000256" key="1">
    <source>
        <dbReference type="SAM" id="SignalP"/>
    </source>
</evidence>
<accession>A0A2K2G569</accession>
<keyword evidence="1" id="KW-0732">Signal</keyword>
<evidence type="ECO:0008006" key="4">
    <source>
        <dbReference type="Google" id="ProtNLM"/>
    </source>
</evidence>
<evidence type="ECO:0000313" key="3">
    <source>
        <dbReference type="Proteomes" id="UP000236327"/>
    </source>
</evidence>
<protein>
    <recommendedName>
        <fullName evidence="4">DUF3617 family protein</fullName>
    </recommendedName>
</protein>